<name>A0A8H6L5Q8_9LECA</name>
<dbReference type="Proteomes" id="UP000578531">
    <property type="component" value="Unassembled WGS sequence"/>
</dbReference>
<accession>A0A8H6L5Q8</accession>
<reference evidence="2 3" key="1">
    <citation type="journal article" date="2020" name="Genomics">
        <title>Complete, high-quality genomes from long-read metagenomic sequencing of two wolf lichen thalli reveals enigmatic genome architecture.</title>
        <authorList>
            <person name="McKenzie S.K."/>
            <person name="Walston R.F."/>
            <person name="Allen J.L."/>
        </authorList>
    </citation>
    <scope>NUCLEOTIDE SEQUENCE [LARGE SCALE GENOMIC DNA]</scope>
    <source>
        <strain evidence="2">WasteWater2</strain>
    </source>
</reference>
<protein>
    <recommendedName>
        <fullName evidence="4">MGS207 protein</fullName>
    </recommendedName>
</protein>
<dbReference type="PANTHER" id="PTHR35870:SF6">
    <property type="entry name" value="MGS207 PROTEIN"/>
    <property type="match status" value="1"/>
</dbReference>
<dbReference type="Pfam" id="PF14027">
    <property type="entry name" value="Questin_oxidase"/>
    <property type="match status" value="1"/>
</dbReference>
<dbReference type="RefSeq" id="XP_037165847.1">
    <property type="nucleotide sequence ID" value="XM_037307207.1"/>
</dbReference>
<proteinExistence type="predicted"/>
<sequence>MFSSFSSFSNPFSVPRFLGGNPGTAIDIESVEVHQVETKHEKRARTLKHLLKLNHANHSIVYHNLHFHNHMPHILGSAYLVGGDSDHLNAIYEKEHKELEPWKDSPGEISTYDWRDYLGDRQYQRAYVDFFEDQLVLNGYDWRKVLSEYLFTGKEPLINCMIAGLGHPLIHLGYAFELSSRELAMEALGLAATSYNFLHKYLDNPSYTKPSTYSTSSPIEILQKVAEDKRFDNLFDHQGADNIEPLFEDHETAVLEHWSAWQLPNPKKQFEDSQYAAVALLVATHDYGSSRSYDFFLVHLLTTSHAVRILLPLIPAKFHVALVRQWWLLTLAVYIAQLRPKIELRNITKYDTQGKDWMWVDKEAVEGKWSLDAHFVKGLRAMKEAAQTWGDSEQYYLKAACRLGGEFDGWGGFGPLEAGGRRGSATGHW</sequence>
<dbReference type="InterPro" id="IPR025337">
    <property type="entry name" value="Questin_oxidase-like"/>
</dbReference>
<evidence type="ECO:0008006" key="4">
    <source>
        <dbReference type="Google" id="ProtNLM"/>
    </source>
</evidence>
<dbReference type="OrthoDB" id="10265971at2759"/>
<evidence type="ECO:0000313" key="2">
    <source>
        <dbReference type="EMBL" id="KAF6236508.1"/>
    </source>
</evidence>
<gene>
    <name evidence="2" type="ORF">HO173_005289</name>
</gene>
<dbReference type="AlphaFoldDB" id="A0A8H6L5Q8"/>
<dbReference type="GeneID" id="59286953"/>
<keyword evidence="1" id="KW-0560">Oxidoreductase</keyword>
<organism evidence="2 3">
    <name type="scientific">Letharia columbiana</name>
    <dbReference type="NCBI Taxonomy" id="112416"/>
    <lineage>
        <taxon>Eukaryota</taxon>
        <taxon>Fungi</taxon>
        <taxon>Dikarya</taxon>
        <taxon>Ascomycota</taxon>
        <taxon>Pezizomycotina</taxon>
        <taxon>Lecanoromycetes</taxon>
        <taxon>OSLEUM clade</taxon>
        <taxon>Lecanoromycetidae</taxon>
        <taxon>Lecanorales</taxon>
        <taxon>Lecanorineae</taxon>
        <taxon>Parmeliaceae</taxon>
        <taxon>Letharia</taxon>
    </lineage>
</organism>
<dbReference type="PANTHER" id="PTHR35870">
    <property type="entry name" value="PROTEIN, PUTATIVE (AFU_ORTHOLOGUE AFUA_5G03330)-RELATED"/>
    <property type="match status" value="1"/>
</dbReference>
<evidence type="ECO:0000256" key="1">
    <source>
        <dbReference type="ARBA" id="ARBA00023002"/>
    </source>
</evidence>
<dbReference type="EMBL" id="JACCJC010000018">
    <property type="protein sequence ID" value="KAF6236508.1"/>
    <property type="molecule type" value="Genomic_DNA"/>
</dbReference>
<comment type="caution">
    <text evidence="2">The sequence shown here is derived from an EMBL/GenBank/DDBJ whole genome shotgun (WGS) entry which is preliminary data.</text>
</comment>
<dbReference type="GO" id="GO:0016491">
    <property type="term" value="F:oxidoreductase activity"/>
    <property type="evidence" value="ECO:0007669"/>
    <property type="project" value="UniProtKB-KW"/>
</dbReference>
<evidence type="ECO:0000313" key="3">
    <source>
        <dbReference type="Proteomes" id="UP000578531"/>
    </source>
</evidence>
<keyword evidence="3" id="KW-1185">Reference proteome</keyword>